<dbReference type="STRING" id="1798002.A2478_02650"/>
<accession>A0A1F5T0S5</accession>
<keyword evidence="1" id="KW-0812">Transmembrane</keyword>
<keyword evidence="1" id="KW-1133">Transmembrane helix</keyword>
<feature type="transmembrane region" description="Helical" evidence="1">
    <location>
        <begin position="59"/>
        <end position="77"/>
    </location>
</feature>
<protein>
    <recommendedName>
        <fullName evidence="4">DUF5673 domain-containing protein</fullName>
    </recommendedName>
</protein>
<gene>
    <name evidence="2" type="ORF">A2478_02650</name>
</gene>
<dbReference type="EMBL" id="MFGJ01000005">
    <property type="protein sequence ID" value="OGF32509.1"/>
    <property type="molecule type" value="Genomic_DNA"/>
</dbReference>
<dbReference type="AlphaFoldDB" id="A0A1F5T0S5"/>
<reference evidence="2 3" key="1">
    <citation type="journal article" date="2016" name="Nat. Commun.">
        <title>Thousands of microbial genomes shed light on interconnected biogeochemical processes in an aquifer system.</title>
        <authorList>
            <person name="Anantharaman K."/>
            <person name="Brown C.T."/>
            <person name="Hug L.A."/>
            <person name="Sharon I."/>
            <person name="Castelle C.J."/>
            <person name="Probst A.J."/>
            <person name="Thomas B.C."/>
            <person name="Singh A."/>
            <person name="Wilkins M.J."/>
            <person name="Karaoz U."/>
            <person name="Brodie E.L."/>
            <person name="Williams K.H."/>
            <person name="Hubbard S.S."/>
            <person name="Banfield J.F."/>
        </authorList>
    </citation>
    <scope>NUCLEOTIDE SEQUENCE [LARGE SCALE GENOMIC DNA]</scope>
</reference>
<comment type="caution">
    <text evidence="2">The sequence shown here is derived from an EMBL/GenBank/DDBJ whole genome shotgun (WGS) entry which is preliminary data.</text>
</comment>
<name>A0A1F5T0S5_9BACT</name>
<evidence type="ECO:0000313" key="3">
    <source>
        <dbReference type="Proteomes" id="UP000179001"/>
    </source>
</evidence>
<evidence type="ECO:0000256" key="1">
    <source>
        <dbReference type="SAM" id="Phobius"/>
    </source>
</evidence>
<proteinExistence type="predicted"/>
<organism evidence="2 3">
    <name type="scientific">Candidatus Falkowbacteria bacterium RIFOXYC2_FULL_36_12</name>
    <dbReference type="NCBI Taxonomy" id="1798002"/>
    <lineage>
        <taxon>Bacteria</taxon>
        <taxon>Candidatus Falkowiibacteriota</taxon>
    </lineage>
</organism>
<keyword evidence="1" id="KW-0472">Membrane</keyword>
<evidence type="ECO:0008006" key="4">
    <source>
        <dbReference type="Google" id="ProtNLM"/>
    </source>
</evidence>
<dbReference type="Proteomes" id="UP000179001">
    <property type="component" value="Unassembled WGS sequence"/>
</dbReference>
<sequence>MKKIFESLVYKKIPEDVGEIYIDWNVPQYEEYARSKTWYILAMIVGVGLLTIAVLTFNYLLAVIIFILAIILFVQHYQTPQKIIVKLTDSGVIVGKSFYSYDDFSGFWFVYSPPEIKEVYFGFKKGLKRHLDIPLGDINPLLVKEILVKFVEENLVNNNESIEARISRKIKL</sequence>
<evidence type="ECO:0000313" key="2">
    <source>
        <dbReference type="EMBL" id="OGF32509.1"/>
    </source>
</evidence>